<feature type="compositionally biased region" description="Polar residues" evidence="1">
    <location>
        <begin position="357"/>
        <end position="422"/>
    </location>
</feature>
<name>A0A6N2KTJ8_SALVM</name>
<feature type="compositionally biased region" description="Polar residues" evidence="1">
    <location>
        <begin position="263"/>
        <end position="313"/>
    </location>
</feature>
<organism evidence="4">
    <name type="scientific">Salix viminalis</name>
    <name type="common">Common osier</name>
    <name type="synonym">Basket willow</name>
    <dbReference type="NCBI Taxonomy" id="40686"/>
    <lineage>
        <taxon>Eukaryota</taxon>
        <taxon>Viridiplantae</taxon>
        <taxon>Streptophyta</taxon>
        <taxon>Embryophyta</taxon>
        <taxon>Tracheophyta</taxon>
        <taxon>Spermatophyta</taxon>
        <taxon>Magnoliopsida</taxon>
        <taxon>eudicotyledons</taxon>
        <taxon>Gunneridae</taxon>
        <taxon>Pentapetalae</taxon>
        <taxon>rosids</taxon>
        <taxon>fabids</taxon>
        <taxon>Malpighiales</taxon>
        <taxon>Salicaceae</taxon>
        <taxon>Saliceae</taxon>
        <taxon>Salix</taxon>
    </lineage>
</organism>
<evidence type="ECO:0000313" key="4">
    <source>
        <dbReference type="EMBL" id="VFU31868.1"/>
    </source>
</evidence>
<dbReference type="EMBL" id="CAADRP010000779">
    <property type="protein sequence ID" value="VFU31868.1"/>
    <property type="molecule type" value="Genomic_DNA"/>
</dbReference>
<evidence type="ECO:0000259" key="2">
    <source>
        <dbReference type="Pfam" id="PF14309"/>
    </source>
</evidence>
<reference evidence="4" key="1">
    <citation type="submission" date="2019-03" db="EMBL/GenBank/DDBJ databases">
        <authorList>
            <person name="Mank J."/>
            <person name="Almeida P."/>
        </authorList>
    </citation>
    <scope>NUCLEOTIDE SEQUENCE</scope>
    <source>
        <strain evidence="4">78183</strain>
    </source>
</reference>
<sequence length="1021" mass="113083">MSDNMMEGERKRSKGSLFNLFDWNGKSRKKLFASNSELPEGLKQGKENVEKMEKRPRQVVSILLSPAVELDDRRANLSNRGSSDFSCASSMTSDEGYGTRAPGAVARLMGLDSLPTSNVASTLGFDSHSLRAFQYDSSTPNLWSEYDPMGYLKVPNKQEKYDWNSVELRPHKVENRPSKRFQTETLPPKSAKSIPATHHKLLSPIKNPGFTPTKNVAYIMEAAAKIIEANPKATSSGKVPSIGTSSVPLRIRDLKQKMEAAAHTTSKPQRSSESCVSKNTKGQQSDKSQSGPEDLSSSKISMSSERGTPNSLKNKGKSVPLAVQAKSTNGQRRDGSTLRSKSIVKQKEQNEVKANQMLKTQPCTQNTVQKRIAESRTSNVLQQNNLKQNSVPNKDNSALKNSVSNQQGRKTKSTNGSVGQNRTVNKVVVKPETVPRKMGLVMTDSEKEKTKNIARKRRSVSGDFQIDRNATPNVSLNKDEMSTKTNVVIDGNMNMAMDDRKSGMDIVSFTFSSPIKRAAPSSQSSGQMSDKCSSSAIDSFGSKDYPSKSSTSYFPGLNGMGGDVLGVLLEQKLRELTNKIESSHCNVIREETSATSLSIFQNSLSTPNVASTSSAALDKMLQIVHDKDKSDSLGYFDCILVENSQLAMNQKYQVTYLVEFDNRVNIFHASTVLYMHIIKDTIDKFCCKSGIFSYIADNVRVRWNSRSCPLDFLIFIFASAKGLDLVANCLGQMLVLVLVLSVEFGACVQIIANTLFLLFAYNVQHSEEMEVQSSSSNYSEPGKEIKCQRTSPVSILEPSFASGSCSYLNGSSHCSTNESVGMEVETELSDSASSISTMDVVRKYTTRTCSMTKSKESSDWELDFMRDILVSAELNLKDFSLGQTFNVVNPDLFDQLENQDRGVENNEEDYSKLARKLLFDCVSESLDYKCGRILSGSSKAWDRLSALFQRKGWLAEELYKEILGWQSMGDMMVDELVDQDMSTQTGKWLEFSIETFEEGLEIEDGILTSLVDELVSELYPC</sequence>
<evidence type="ECO:0000256" key="1">
    <source>
        <dbReference type="SAM" id="MobiDB-lite"/>
    </source>
</evidence>
<feature type="domain" description="DUF4378" evidence="2">
    <location>
        <begin position="861"/>
        <end position="1013"/>
    </location>
</feature>
<evidence type="ECO:0000259" key="3">
    <source>
        <dbReference type="Pfam" id="PF14383"/>
    </source>
</evidence>
<dbReference type="PANTHER" id="PTHR21726:SF57">
    <property type="entry name" value="SERINE-RICH ADHESIN FOR PLATELETS-LIKE PROTEIN"/>
    <property type="match status" value="1"/>
</dbReference>
<feature type="compositionally biased region" description="Basic and acidic residues" evidence="1">
    <location>
        <begin position="43"/>
        <end position="55"/>
    </location>
</feature>
<feature type="region of interest" description="Disordered" evidence="1">
    <location>
        <begin position="34"/>
        <end position="55"/>
    </location>
</feature>
<proteinExistence type="predicted"/>
<feature type="domain" description="DUF3741" evidence="3">
    <location>
        <begin position="89"/>
        <end position="119"/>
    </location>
</feature>
<protein>
    <recommendedName>
        <fullName evidence="5">DUF4378 domain-containing protein</fullName>
    </recommendedName>
</protein>
<dbReference type="Pfam" id="PF14383">
    <property type="entry name" value="VARLMGL"/>
    <property type="match status" value="1"/>
</dbReference>
<dbReference type="AlphaFoldDB" id="A0A6N2KTJ8"/>
<dbReference type="PANTHER" id="PTHR21726">
    <property type="entry name" value="PHOSPHATIDYLINOSITOL N-ACETYLGLUCOSAMINYLTRANSFERASE SUBUNIT P DOWN SYNDROME CRITICAL REGION PROTEIN 5 -RELATED"/>
    <property type="match status" value="1"/>
</dbReference>
<accession>A0A6N2KTJ8</accession>
<dbReference type="InterPro" id="IPR025486">
    <property type="entry name" value="DUF4378"/>
</dbReference>
<gene>
    <name evidence="4" type="ORF">SVIM_LOCUS137640</name>
</gene>
<feature type="region of interest" description="Disordered" evidence="1">
    <location>
        <begin position="258"/>
        <end position="422"/>
    </location>
</feature>
<dbReference type="Pfam" id="PF14309">
    <property type="entry name" value="DUF4378"/>
    <property type="match status" value="1"/>
</dbReference>
<evidence type="ECO:0008006" key="5">
    <source>
        <dbReference type="Google" id="ProtNLM"/>
    </source>
</evidence>
<dbReference type="InterPro" id="IPR032795">
    <property type="entry name" value="DUF3741-assoc"/>
</dbReference>